<reference evidence="7" key="1">
    <citation type="submission" date="2021-01" db="EMBL/GenBank/DDBJ databases">
        <title>Genomic Encyclopedia of Type Strains, Phase IV (KMG-IV): sequencing the most valuable type-strain genomes for metagenomic binning, comparative biology and taxonomic classification.</title>
        <authorList>
            <person name="Goeker M."/>
        </authorList>
    </citation>
    <scope>NUCLEOTIDE SEQUENCE</scope>
    <source>
        <strain evidence="7">DSM 21943</strain>
    </source>
</reference>
<proteinExistence type="predicted"/>
<dbReference type="RefSeq" id="WP_081761290.1">
    <property type="nucleotide sequence ID" value="NZ_JAFBCV010000012.1"/>
</dbReference>
<dbReference type="InterPro" id="IPR000962">
    <property type="entry name" value="Znf_DskA_TraR"/>
</dbReference>
<dbReference type="InterPro" id="IPR037187">
    <property type="entry name" value="DnaK_N"/>
</dbReference>
<keyword evidence="2" id="KW-0863">Zinc-finger</keyword>
<keyword evidence="3" id="KW-0862">Zinc</keyword>
<dbReference type="SUPFAM" id="SSF57716">
    <property type="entry name" value="Glucocorticoid receptor-like (DNA-binding domain)"/>
    <property type="match status" value="1"/>
</dbReference>
<evidence type="ECO:0000256" key="5">
    <source>
        <dbReference type="SAM" id="MobiDB-lite"/>
    </source>
</evidence>
<dbReference type="Proteomes" id="UP001179280">
    <property type="component" value="Unassembled WGS sequence"/>
</dbReference>
<organism evidence="7 8">
    <name type="scientific">Shouchella xiaoxiensis</name>
    <dbReference type="NCBI Taxonomy" id="766895"/>
    <lineage>
        <taxon>Bacteria</taxon>
        <taxon>Bacillati</taxon>
        <taxon>Bacillota</taxon>
        <taxon>Bacilli</taxon>
        <taxon>Bacillales</taxon>
        <taxon>Bacillaceae</taxon>
        <taxon>Shouchella</taxon>
    </lineage>
</organism>
<feature type="region of interest" description="Disordered" evidence="5">
    <location>
        <begin position="110"/>
        <end position="178"/>
    </location>
</feature>
<evidence type="ECO:0000256" key="4">
    <source>
        <dbReference type="PROSITE-ProRule" id="PRU00510"/>
    </source>
</evidence>
<dbReference type="PROSITE" id="PS51128">
    <property type="entry name" value="ZF_DKSA_2"/>
    <property type="match status" value="1"/>
</dbReference>
<evidence type="ECO:0000256" key="1">
    <source>
        <dbReference type="ARBA" id="ARBA00022723"/>
    </source>
</evidence>
<evidence type="ECO:0000256" key="2">
    <source>
        <dbReference type="ARBA" id="ARBA00022771"/>
    </source>
</evidence>
<keyword evidence="1" id="KW-0479">Metal-binding</keyword>
<gene>
    <name evidence="7" type="ORF">JOC54_003542</name>
</gene>
<evidence type="ECO:0000259" key="6">
    <source>
        <dbReference type="Pfam" id="PF01258"/>
    </source>
</evidence>
<sequence length="178" mass="20215">MPLTKKQLSFLKEELEDMKASIENRTGTPDGEMSEARGDIARGVDNHIAETASEYEERVMSQTIDEADQERLSEINEALERMEDGSYGICVETGEEIPYERLEALPYAKRTMEAQEEEEAPYADSSEEDSAAGLAHAEMNRETETTRELNREQDAGEHSSEMDADLHYRNEKDEESNQ</sequence>
<evidence type="ECO:0000313" key="7">
    <source>
        <dbReference type="EMBL" id="MBM7840262.1"/>
    </source>
</evidence>
<evidence type="ECO:0000256" key="3">
    <source>
        <dbReference type="ARBA" id="ARBA00022833"/>
    </source>
</evidence>
<feature type="zinc finger region" description="dksA C4-type" evidence="4">
    <location>
        <begin position="90"/>
        <end position="114"/>
    </location>
</feature>
<dbReference type="Pfam" id="PF01258">
    <property type="entry name" value="zf-dskA_traR"/>
    <property type="match status" value="1"/>
</dbReference>
<feature type="compositionally biased region" description="Acidic residues" evidence="5">
    <location>
        <begin position="114"/>
        <end position="130"/>
    </location>
</feature>
<dbReference type="EMBL" id="JAFBCV010000012">
    <property type="protein sequence ID" value="MBM7840262.1"/>
    <property type="molecule type" value="Genomic_DNA"/>
</dbReference>
<dbReference type="Gene3D" id="1.20.120.910">
    <property type="entry name" value="DksA, coiled-coil domain"/>
    <property type="match status" value="1"/>
</dbReference>
<dbReference type="PANTHER" id="PTHR33823">
    <property type="entry name" value="RNA POLYMERASE-BINDING TRANSCRIPTION FACTOR DKSA-RELATED"/>
    <property type="match status" value="1"/>
</dbReference>
<accession>A0ABS2SXK0</accession>
<feature type="compositionally biased region" description="Basic and acidic residues" evidence="5">
    <location>
        <begin position="138"/>
        <end position="172"/>
    </location>
</feature>
<keyword evidence="8" id="KW-1185">Reference proteome</keyword>
<dbReference type="SUPFAM" id="SSF109635">
    <property type="entry name" value="DnaK suppressor protein DksA, alpha-hairpin domain"/>
    <property type="match status" value="1"/>
</dbReference>
<feature type="domain" description="Zinc finger DksA/TraR C4-type" evidence="6">
    <location>
        <begin position="85"/>
        <end position="119"/>
    </location>
</feature>
<dbReference type="PANTHER" id="PTHR33823:SF4">
    <property type="entry name" value="GENERAL STRESS PROTEIN 16O"/>
    <property type="match status" value="1"/>
</dbReference>
<protein>
    <submittedName>
        <fullName evidence="7">RNA polymerase-binding protein DksA</fullName>
    </submittedName>
</protein>
<comment type="caution">
    <text evidence="7">The sequence shown here is derived from an EMBL/GenBank/DDBJ whole genome shotgun (WGS) entry which is preliminary data.</text>
</comment>
<name>A0ABS2SXK0_9BACI</name>
<evidence type="ECO:0000313" key="8">
    <source>
        <dbReference type="Proteomes" id="UP001179280"/>
    </source>
</evidence>